<feature type="binding site" evidence="6">
    <location>
        <begin position="232"/>
        <end position="235"/>
    </location>
    <ligand>
        <name>substrate</name>
    </ligand>
</feature>
<evidence type="ECO:0000256" key="2">
    <source>
        <dbReference type="ARBA" id="ARBA00009199"/>
    </source>
</evidence>
<dbReference type="PANTHER" id="PTHR46072:SF4">
    <property type="entry name" value="AMIDASE C550.07-RELATED"/>
    <property type="match status" value="1"/>
</dbReference>
<keyword evidence="4" id="KW-0378">Hydrolase</keyword>
<comment type="similarity">
    <text evidence="2">Belongs to the amidase family.</text>
</comment>
<feature type="binding site" evidence="6">
    <location>
        <position position="211"/>
    </location>
    <ligand>
        <name>substrate</name>
    </ligand>
</feature>
<comment type="catalytic activity">
    <reaction evidence="1">
        <text>a monocarboxylic acid amide + H2O = a monocarboxylate + NH4(+)</text>
        <dbReference type="Rhea" id="RHEA:12020"/>
        <dbReference type="ChEBI" id="CHEBI:15377"/>
        <dbReference type="ChEBI" id="CHEBI:28938"/>
        <dbReference type="ChEBI" id="CHEBI:35757"/>
        <dbReference type="ChEBI" id="CHEBI:83628"/>
        <dbReference type="EC" id="3.5.1.4"/>
    </reaction>
</comment>
<gene>
    <name evidence="8" type="ORF">B0J11DRAFT_110159</name>
</gene>
<dbReference type="EMBL" id="JAGMWT010000014">
    <property type="protein sequence ID" value="KAH7117155.1"/>
    <property type="molecule type" value="Genomic_DNA"/>
</dbReference>
<evidence type="ECO:0000259" key="7">
    <source>
        <dbReference type="Pfam" id="PF01425"/>
    </source>
</evidence>
<dbReference type="PIRSF" id="PIRSF001221">
    <property type="entry name" value="Amidase_fungi"/>
    <property type="match status" value="1"/>
</dbReference>
<dbReference type="PROSITE" id="PS00571">
    <property type="entry name" value="AMIDASES"/>
    <property type="match status" value="1"/>
</dbReference>
<feature type="binding site" evidence="6">
    <location>
        <position position="185"/>
    </location>
    <ligand>
        <name>substrate</name>
    </ligand>
</feature>
<evidence type="ECO:0000313" key="9">
    <source>
        <dbReference type="Proteomes" id="UP000700596"/>
    </source>
</evidence>
<dbReference type="InterPro" id="IPR020556">
    <property type="entry name" value="Amidase_CS"/>
</dbReference>
<evidence type="ECO:0000256" key="6">
    <source>
        <dbReference type="PIRSR" id="PIRSR001221-2"/>
    </source>
</evidence>
<dbReference type="OrthoDB" id="6428749at2759"/>
<dbReference type="PANTHER" id="PTHR46072">
    <property type="entry name" value="AMIDASE-RELATED-RELATED"/>
    <property type="match status" value="1"/>
</dbReference>
<dbReference type="Pfam" id="PF01425">
    <property type="entry name" value="Amidase"/>
    <property type="match status" value="1"/>
</dbReference>
<dbReference type="SUPFAM" id="SSF75304">
    <property type="entry name" value="Amidase signature (AS) enzymes"/>
    <property type="match status" value="1"/>
</dbReference>
<feature type="active site" description="Charge relay system" evidence="5">
    <location>
        <position position="211"/>
    </location>
</feature>
<reference evidence="8" key="1">
    <citation type="journal article" date="2021" name="Nat. Commun.">
        <title>Genetic determinants of endophytism in the Arabidopsis root mycobiome.</title>
        <authorList>
            <person name="Mesny F."/>
            <person name="Miyauchi S."/>
            <person name="Thiergart T."/>
            <person name="Pickel B."/>
            <person name="Atanasova L."/>
            <person name="Karlsson M."/>
            <person name="Huettel B."/>
            <person name="Barry K.W."/>
            <person name="Haridas S."/>
            <person name="Chen C."/>
            <person name="Bauer D."/>
            <person name="Andreopoulos W."/>
            <person name="Pangilinan J."/>
            <person name="LaButti K."/>
            <person name="Riley R."/>
            <person name="Lipzen A."/>
            <person name="Clum A."/>
            <person name="Drula E."/>
            <person name="Henrissat B."/>
            <person name="Kohler A."/>
            <person name="Grigoriev I.V."/>
            <person name="Martin F.M."/>
            <person name="Hacquard S."/>
        </authorList>
    </citation>
    <scope>NUCLEOTIDE SEQUENCE</scope>
    <source>
        <strain evidence="8">MPI-CAGE-CH-0243</strain>
    </source>
</reference>
<evidence type="ECO:0000256" key="1">
    <source>
        <dbReference type="ARBA" id="ARBA00001311"/>
    </source>
</evidence>
<proteinExistence type="inferred from homology"/>
<evidence type="ECO:0000256" key="3">
    <source>
        <dbReference type="ARBA" id="ARBA00012922"/>
    </source>
</evidence>
<evidence type="ECO:0000313" key="8">
    <source>
        <dbReference type="EMBL" id="KAH7117155.1"/>
    </source>
</evidence>
<protein>
    <recommendedName>
        <fullName evidence="3">amidase</fullName>
        <ecNumber evidence="3">3.5.1.4</ecNumber>
    </recommendedName>
</protein>
<dbReference type="Proteomes" id="UP000700596">
    <property type="component" value="Unassembled WGS sequence"/>
</dbReference>
<keyword evidence="9" id="KW-1185">Reference proteome</keyword>
<dbReference type="InterPro" id="IPR036928">
    <property type="entry name" value="AS_sf"/>
</dbReference>
<accession>A0A9P9IF64</accession>
<name>A0A9P9IF64_9PLEO</name>
<feature type="active site" description="Acyl-ester intermediate" evidence="5">
    <location>
        <position position="235"/>
    </location>
</feature>
<evidence type="ECO:0000256" key="5">
    <source>
        <dbReference type="PIRSR" id="PIRSR001221-1"/>
    </source>
</evidence>
<dbReference type="GO" id="GO:0004040">
    <property type="term" value="F:amidase activity"/>
    <property type="evidence" value="ECO:0007669"/>
    <property type="project" value="UniProtKB-EC"/>
</dbReference>
<comment type="caution">
    <text evidence="8">The sequence shown here is derived from an EMBL/GenBank/DDBJ whole genome shotgun (WGS) entry which is preliminary data.</text>
</comment>
<feature type="domain" description="Amidase" evidence="7">
    <location>
        <begin position="82"/>
        <end position="530"/>
    </location>
</feature>
<dbReference type="Gene3D" id="3.90.1300.10">
    <property type="entry name" value="Amidase signature (AS) domain"/>
    <property type="match status" value="1"/>
</dbReference>
<dbReference type="InterPro" id="IPR023631">
    <property type="entry name" value="Amidase_dom"/>
</dbReference>
<organism evidence="8 9">
    <name type="scientific">Dendryphion nanum</name>
    <dbReference type="NCBI Taxonomy" id="256645"/>
    <lineage>
        <taxon>Eukaryota</taxon>
        <taxon>Fungi</taxon>
        <taxon>Dikarya</taxon>
        <taxon>Ascomycota</taxon>
        <taxon>Pezizomycotina</taxon>
        <taxon>Dothideomycetes</taxon>
        <taxon>Pleosporomycetidae</taxon>
        <taxon>Pleosporales</taxon>
        <taxon>Torulaceae</taxon>
        <taxon>Dendryphion</taxon>
    </lineage>
</organism>
<dbReference type="AlphaFoldDB" id="A0A9P9IF64"/>
<sequence>MPPSKPFRKKPWQSVAQEAQLHRDLTISSLIPPTPKVPQNLPRNVLSLAATCLDENIISITDLPLQQILKSLTSGRLSATIVTRAYLQRAALSQSLVNCLTELLPERALARAQELDAYFKENGPIGPLHGLPISVKEHVGFKGLRTTTGYIAHWDNIAKEDAHILQVLQDAGAIFHCRTTVPQTMMHLETDSNLYGVTVNPYNSQLTAGGSSGGEGSLIALHGSCLGIGSDVGGSIRSPAANCGVWGFKPTAFRIPTDGWGYMMAAADSVESVLGPLSTSLFGLSLFMKTILDAEPWKTEPALVPIPWRNDITISRQPKIGILWHDGIVKPHPPITRALRMVTKRLQEVGVEVVEFPPYLHDEAWAILSSLYFTDGGEYDIETIKSSGEPWRPLSNWIIKENPCVKKLSTGELTYWMEEREAYRKEYALHWNKTGVDVLLCPVGPGVAPAHNTAKYWSYTSQWNLLDYPGAVFPVTKVDKTVDLSNAREGDVWLSGHDEDNWKLFDPEETQGCPVSLQLVGRRFEDEKVLKFLEFISDQMTLPVEGFLM</sequence>
<evidence type="ECO:0000256" key="4">
    <source>
        <dbReference type="ARBA" id="ARBA00022801"/>
    </source>
</evidence>
<feature type="active site" description="Charge relay system" evidence="5">
    <location>
        <position position="136"/>
    </location>
</feature>
<dbReference type="EC" id="3.5.1.4" evidence="3"/>